<dbReference type="Pfam" id="PF04542">
    <property type="entry name" value="Sigma70_r2"/>
    <property type="match status" value="1"/>
</dbReference>
<dbReference type="InterPro" id="IPR007627">
    <property type="entry name" value="RNA_pol_sigma70_r2"/>
</dbReference>
<dbReference type="NCBIfam" id="TIGR02937">
    <property type="entry name" value="sigma70-ECF"/>
    <property type="match status" value="1"/>
</dbReference>
<dbReference type="SUPFAM" id="SSF88946">
    <property type="entry name" value="Sigma2 domain of RNA polymerase sigma factors"/>
    <property type="match status" value="1"/>
</dbReference>
<dbReference type="Gene3D" id="1.10.10.10">
    <property type="entry name" value="Winged helix-like DNA-binding domain superfamily/Winged helix DNA-binding domain"/>
    <property type="match status" value="1"/>
</dbReference>
<dbReference type="InterPro" id="IPR013325">
    <property type="entry name" value="RNA_pol_sigma_r2"/>
</dbReference>
<dbReference type="AlphaFoldDB" id="A0A1H5KUQ9"/>
<keyword evidence="4" id="KW-0804">Transcription</keyword>
<dbReference type="Pfam" id="PF08281">
    <property type="entry name" value="Sigma70_r4_2"/>
    <property type="match status" value="1"/>
</dbReference>
<dbReference type="Pfam" id="PF20239">
    <property type="entry name" value="DUF6596"/>
    <property type="match status" value="1"/>
</dbReference>
<evidence type="ECO:0000256" key="1">
    <source>
        <dbReference type="ARBA" id="ARBA00010641"/>
    </source>
</evidence>
<dbReference type="GO" id="GO:0003677">
    <property type="term" value="F:DNA binding"/>
    <property type="evidence" value="ECO:0007669"/>
    <property type="project" value="InterPro"/>
</dbReference>
<dbReference type="InterPro" id="IPR013249">
    <property type="entry name" value="RNA_pol_sigma70_r4_t2"/>
</dbReference>
<evidence type="ECO:0000259" key="7">
    <source>
        <dbReference type="Pfam" id="PF20239"/>
    </source>
</evidence>
<evidence type="ECO:0000256" key="2">
    <source>
        <dbReference type="ARBA" id="ARBA00023015"/>
    </source>
</evidence>
<feature type="domain" description="DUF6596" evidence="7">
    <location>
        <begin position="170"/>
        <end position="268"/>
    </location>
</feature>
<name>A0A1H5KUQ9_9MICO</name>
<sequence>MARIYREEYGRCVATLTRVLGDLSLAEDMVQEAFAAALTAWADRIPPNPGGWIVVTARRRAIDRLRREAKREQKHAEAVLVHPPPEHEEVGPVADDQLRLIFTCCHPALAPEAQVALTLRTLGGLTTPEVARAFLAPESTIAQRIVRAKKKIASARIPYRVPADHDLPDRLRSVLAVIYLIFTQGYAPSSGTELVRTDLCAEAIRLARLLAALMPDEEEAVGLLALLLLTESRRQARTDSDGALVPLAEQDRTRWDADLIAEGHALVRWCLRRNRPGSYQVQAAIAAVHGDAATAEATDWHQILALYDQLHTLAPSPVVALNRAVALAEVAGPAQALAAVGDLDLEGYYLLHATRADLLTRLGRSTEAAQAWRRAGELTENEVEQRFIAARLAALG</sequence>
<reference evidence="9" key="1">
    <citation type="submission" date="2016-10" db="EMBL/GenBank/DDBJ databases">
        <authorList>
            <person name="Varghese N."/>
            <person name="Submissions S."/>
        </authorList>
    </citation>
    <scope>NUCLEOTIDE SEQUENCE [LARGE SCALE GENOMIC DNA]</scope>
    <source>
        <strain evidence="9">DSM 21368</strain>
    </source>
</reference>
<dbReference type="PANTHER" id="PTHR47756">
    <property type="entry name" value="BLL6612 PROTEIN-RELATED"/>
    <property type="match status" value="1"/>
</dbReference>
<keyword evidence="2" id="KW-0805">Transcription regulation</keyword>
<comment type="similarity">
    <text evidence="1">Belongs to the sigma-70 factor family. ECF subfamily.</text>
</comment>
<evidence type="ECO:0000256" key="3">
    <source>
        <dbReference type="ARBA" id="ARBA00023082"/>
    </source>
</evidence>
<proteinExistence type="inferred from homology"/>
<dbReference type="GO" id="GO:0016987">
    <property type="term" value="F:sigma factor activity"/>
    <property type="evidence" value="ECO:0007669"/>
    <property type="project" value="UniProtKB-KW"/>
</dbReference>
<dbReference type="STRING" id="648782.SAMN04488554_2463"/>
<dbReference type="Gene3D" id="1.10.1740.10">
    <property type="match status" value="1"/>
</dbReference>
<gene>
    <name evidence="8" type="ORF">SAMN04488554_2463</name>
</gene>
<dbReference type="InterPro" id="IPR014284">
    <property type="entry name" value="RNA_pol_sigma-70_dom"/>
</dbReference>
<feature type="domain" description="RNA polymerase sigma factor 70 region 4 type 2" evidence="6">
    <location>
        <begin position="101"/>
        <end position="152"/>
    </location>
</feature>
<evidence type="ECO:0000313" key="8">
    <source>
        <dbReference type="EMBL" id="SEE68599.1"/>
    </source>
</evidence>
<dbReference type="Proteomes" id="UP000199220">
    <property type="component" value="Unassembled WGS sequence"/>
</dbReference>
<evidence type="ECO:0000259" key="6">
    <source>
        <dbReference type="Pfam" id="PF08281"/>
    </source>
</evidence>
<evidence type="ECO:0000313" key="9">
    <source>
        <dbReference type="Proteomes" id="UP000199220"/>
    </source>
</evidence>
<dbReference type="InterPro" id="IPR036388">
    <property type="entry name" value="WH-like_DNA-bd_sf"/>
</dbReference>
<protein>
    <submittedName>
        <fullName evidence="8">RNA polymerase, sigma subunit, ECF family</fullName>
    </submittedName>
</protein>
<keyword evidence="3" id="KW-0731">Sigma factor</keyword>
<dbReference type="EMBL" id="FNTX01000002">
    <property type="protein sequence ID" value="SEE68599.1"/>
    <property type="molecule type" value="Genomic_DNA"/>
</dbReference>
<evidence type="ECO:0000256" key="4">
    <source>
        <dbReference type="ARBA" id="ARBA00023163"/>
    </source>
</evidence>
<accession>A0A1H5KUQ9</accession>
<dbReference type="SUPFAM" id="SSF88659">
    <property type="entry name" value="Sigma3 and sigma4 domains of RNA polymerase sigma factors"/>
    <property type="match status" value="1"/>
</dbReference>
<dbReference type="GO" id="GO:0006352">
    <property type="term" value="P:DNA-templated transcription initiation"/>
    <property type="evidence" value="ECO:0007669"/>
    <property type="project" value="InterPro"/>
</dbReference>
<organism evidence="8 9">
    <name type="scientific">Ruania alba</name>
    <dbReference type="NCBI Taxonomy" id="648782"/>
    <lineage>
        <taxon>Bacteria</taxon>
        <taxon>Bacillati</taxon>
        <taxon>Actinomycetota</taxon>
        <taxon>Actinomycetes</taxon>
        <taxon>Micrococcales</taxon>
        <taxon>Ruaniaceae</taxon>
        <taxon>Ruania</taxon>
    </lineage>
</organism>
<feature type="domain" description="RNA polymerase sigma-70 region 2" evidence="5">
    <location>
        <begin position="5"/>
        <end position="70"/>
    </location>
</feature>
<dbReference type="InterPro" id="IPR046531">
    <property type="entry name" value="DUF6596"/>
</dbReference>
<dbReference type="InterPro" id="IPR013324">
    <property type="entry name" value="RNA_pol_sigma_r3/r4-like"/>
</dbReference>
<keyword evidence="9" id="KW-1185">Reference proteome</keyword>
<dbReference type="PANTHER" id="PTHR47756:SF2">
    <property type="entry name" value="BLL6612 PROTEIN"/>
    <property type="match status" value="1"/>
</dbReference>
<evidence type="ECO:0000259" key="5">
    <source>
        <dbReference type="Pfam" id="PF04542"/>
    </source>
</evidence>